<sequence length="33" mass="3783">MSMVCNNGANYRVAKLTRQKVLMEGSLTFPFIY</sequence>
<accession>A0A8R7QHK9</accession>
<protein>
    <submittedName>
        <fullName evidence="1">Uncharacterized protein</fullName>
    </submittedName>
</protein>
<name>A0A8R7QHK9_TRIUA</name>
<proteinExistence type="predicted"/>
<organism evidence="1 2">
    <name type="scientific">Triticum urartu</name>
    <name type="common">Red wild einkorn</name>
    <name type="synonym">Crithodium urartu</name>
    <dbReference type="NCBI Taxonomy" id="4572"/>
    <lineage>
        <taxon>Eukaryota</taxon>
        <taxon>Viridiplantae</taxon>
        <taxon>Streptophyta</taxon>
        <taxon>Embryophyta</taxon>
        <taxon>Tracheophyta</taxon>
        <taxon>Spermatophyta</taxon>
        <taxon>Magnoliopsida</taxon>
        <taxon>Liliopsida</taxon>
        <taxon>Poales</taxon>
        <taxon>Poaceae</taxon>
        <taxon>BOP clade</taxon>
        <taxon>Pooideae</taxon>
        <taxon>Triticodae</taxon>
        <taxon>Triticeae</taxon>
        <taxon>Triticinae</taxon>
        <taxon>Triticum</taxon>
    </lineage>
</organism>
<reference evidence="1" key="3">
    <citation type="submission" date="2022-06" db="UniProtKB">
        <authorList>
            <consortium name="EnsemblPlants"/>
        </authorList>
    </citation>
    <scope>IDENTIFICATION</scope>
</reference>
<dbReference type="Gramene" id="TuG1812G0500003407.01.T01">
    <property type="protein sequence ID" value="TuG1812G0500003407.01.T01.cds406155"/>
    <property type="gene ID" value="TuG1812G0500003407.01"/>
</dbReference>
<evidence type="ECO:0000313" key="1">
    <source>
        <dbReference type="EnsemblPlants" id="TuG1812G0500003407.01.T01.cds406155"/>
    </source>
</evidence>
<reference evidence="2" key="1">
    <citation type="journal article" date="2013" name="Nature">
        <title>Draft genome of the wheat A-genome progenitor Triticum urartu.</title>
        <authorList>
            <person name="Ling H.Q."/>
            <person name="Zhao S."/>
            <person name="Liu D."/>
            <person name="Wang J."/>
            <person name="Sun H."/>
            <person name="Zhang C."/>
            <person name="Fan H."/>
            <person name="Li D."/>
            <person name="Dong L."/>
            <person name="Tao Y."/>
            <person name="Gao C."/>
            <person name="Wu H."/>
            <person name="Li Y."/>
            <person name="Cui Y."/>
            <person name="Guo X."/>
            <person name="Zheng S."/>
            <person name="Wang B."/>
            <person name="Yu K."/>
            <person name="Liang Q."/>
            <person name="Yang W."/>
            <person name="Lou X."/>
            <person name="Chen J."/>
            <person name="Feng M."/>
            <person name="Jian J."/>
            <person name="Zhang X."/>
            <person name="Luo G."/>
            <person name="Jiang Y."/>
            <person name="Liu J."/>
            <person name="Wang Z."/>
            <person name="Sha Y."/>
            <person name="Zhang B."/>
            <person name="Wu H."/>
            <person name="Tang D."/>
            <person name="Shen Q."/>
            <person name="Xue P."/>
            <person name="Zou S."/>
            <person name="Wang X."/>
            <person name="Liu X."/>
            <person name="Wang F."/>
            <person name="Yang Y."/>
            <person name="An X."/>
            <person name="Dong Z."/>
            <person name="Zhang K."/>
            <person name="Zhang X."/>
            <person name="Luo M.C."/>
            <person name="Dvorak J."/>
            <person name="Tong Y."/>
            <person name="Wang J."/>
            <person name="Yang H."/>
            <person name="Li Z."/>
            <person name="Wang D."/>
            <person name="Zhang A."/>
            <person name="Wang J."/>
        </authorList>
    </citation>
    <scope>NUCLEOTIDE SEQUENCE</scope>
    <source>
        <strain evidence="2">cv. G1812</strain>
    </source>
</reference>
<keyword evidence="2" id="KW-1185">Reference proteome</keyword>
<dbReference type="EnsemblPlants" id="TuG1812G0500003407.01.T01">
    <property type="protein sequence ID" value="TuG1812G0500003407.01.T01.cds406155"/>
    <property type="gene ID" value="TuG1812G0500003407.01"/>
</dbReference>
<dbReference type="AlphaFoldDB" id="A0A8R7QHK9"/>
<dbReference type="Proteomes" id="UP000015106">
    <property type="component" value="Chromosome 5"/>
</dbReference>
<evidence type="ECO:0000313" key="2">
    <source>
        <dbReference type="Proteomes" id="UP000015106"/>
    </source>
</evidence>
<reference evidence="1" key="2">
    <citation type="submission" date="2018-03" db="EMBL/GenBank/DDBJ databases">
        <title>The Triticum urartu genome reveals the dynamic nature of wheat genome evolution.</title>
        <authorList>
            <person name="Ling H."/>
            <person name="Ma B."/>
            <person name="Shi X."/>
            <person name="Liu H."/>
            <person name="Dong L."/>
            <person name="Sun H."/>
            <person name="Cao Y."/>
            <person name="Gao Q."/>
            <person name="Zheng S."/>
            <person name="Li Y."/>
            <person name="Yu Y."/>
            <person name="Du H."/>
            <person name="Qi M."/>
            <person name="Li Y."/>
            <person name="Yu H."/>
            <person name="Cui Y."/>
            <person name="Wang N."/>
            <person name="Chen C."/>
            <person name="Wu H."/>
            <person name="Zhao Y."/>
            <person name="Zhang J."/>
            <person name="Li Y."/>
            <person name="Zhou W."/>
            <person name="Zhang B."/>
            <person name="Hu W."/>
            <person name="Eijk M."/>
            <person name="Tang J."/>
            <person name="Witsenboer H."/>
            <person name="Zhao S."/>
            <person name="Li Z."/>
            <person name="Zhang A."/>
            <person name="Wang D."/>
            <person name="Liang C."/>
        </authorList>
    </citation>
    <scope>NUCLEOTIDE SEQUENCE [LARGE SCALE GENOMIC DNA]</scope>
    <source>
        <strain evidence="1">cv. G1812</strain>
    </source>
</reference>